<gene>
    <name evidence="1" type="ORF">DAMO_0714</name>
</gene>
<dbReference type="EMBL" id="FP565575">
    <property type="protein sequence ID" value="CBE67784.1"/>
    <property type="molecule type" value="Genomic_DNA"/>
</dbReference>
<organism evidence="1 2">
    <name type="scientific">Methylomirabilis oxygeniifera</name>
    <dbReference type="NCBI Taxonomy" id="671143"/>
    <lineage>
        <taxon>Bacteria</taxon>
        <taxon>Candidatus Methylomirabilota</taxon>
        <taxon>Candidatus Methylomirabilia</taxon>
        <taxon>Candidatus Methylomirabilales</taxon>
        <taxon>Candidatus Methylomirabilaceae</taxon>
        <taxon>Candidatus Methylomirabilis</taxon>
    </lineage>
</organism>
<evidence type="ECO:0000313" key="2">
    <source>
        <dbReference type="Proteomes" id="UP000006898"/>
    </source>
</evidence>
<dbReference type="SUPFAM" id="SSF116922">
    <property type="entry name" value="YugE-like"/>
    <property type="match status" value="1"/>
</dbReference>
<reference evidence="1 2" key="1">
    <citation type="journal article" date="2010" name="Nature">
        <title>Nitrite-driven anaerobic methane oxidation by oxygenic bacteria.</title>
        <authorList>
            <person name="Ettwig K.F."/>
            <person name="Butler M.K."/>
            <person name="Le Paslier D."/>
            <person name="Pelletier E."/>
            <person name="Mangenot S."/>
            <person name="Kuypers M.M.M."/>
            <person name="Schreiber F."/>
            <person name="Dutilh B.E."/>
            <person name="Zedelius J."/>
            <person name="de Beer D."/>
            <person name="Gloerich J."/>
            <person name="Wessels H.J.C.T."/>
            <person name="van Allen T."/>
            <person name="Luesken F."/>
            <person name="Wu M."/>
            <person name="van de Pas-Schoonen K.T."/>
            <person name="Op den Camp H.J.M."/>
            <person name="Janssen-Megens E.M."/>
            <person name="Francoijs K-J."/>
            <person name="Stunnenberg H."/>
            <person name="Weissenbach J."/>
            <person name="Jetten M.S.M."/>
            <person name="Strous M."/>
        </authorList>
    </citation>
    <scope>NUCLEOTIDE SEQUENCE [LARGE SCALE GENOMIC DNA]</scope>
</reference>
<dbReference type="KEGG" id="mox:DAMO_0714"/>
<dbReference type="Proteomes" id="UP000006898">
    <property type="component" value="Chromosome"/>
</dbReference>
<sequence>MSRADRRASLKQAYGELYAEVSRLVREADPIRLIAIGAPDDEYDVEVSTILPRLHEATSASDVHRIVYEEFVRWFDADIAGPPEIYVAVSEEIWNTCQRSAEAPNREAPGDHHGGVR</sequence>
<evidence type="ECO:0000313" key="1">
    <source>
        <dbReference type="EMBL" id="CBE67784.1"/>
    </source>
</evidence>
<dbReference type="STRING" id="671143.DAMO_0714"/>
<dbReference type="AlphaFoldDB" id="D5MLB8"/>
<proteinExistence type="predicted"/>
<dbReference type="InterPro" id="IPR023162">
    <property type="entry name" value="Apc36109-like_dom_sf"/>
</dbReference>
<dbReference type="Gene3D" id="1.10.340.20">
    <property type="entry name" value="Apc36109-like domain"/>
    <property type="match status" value="1"/>
</dbReference>
<protein>
    <submittedName>
        <fullName evidence="1">Uncharacterized protein</fullName>
    </submittedName>
</protein>
<dbReference type="PATRIC" id="fig|671143.5.peg.622"/>
<dbReference type="eggNOG" id="ENOG50339ZR">
    <property type="taxonomic scope" value="Bacteria"/>
</dbReference>
<accession>D5MLB8</accession>
<dbReference type="HOGENOM" id="CLU_2245465_0_0_0"/>
<name>D5MLB8_METO1</name>